<proteinExistence type="inferred from homology"/>
<dbReference type="SUPFAM" id="SSF52833">
    <property type="entry name" value="Thioredoxin-like"/>
    <property type="match status" value="1"/>
</dbReference>
<accession>A0ABW3DBT0</accession>
<evidence type="ECO:0000256" key="2">
    <source>
        <dbReference type="ARBA" id="ARBA00023157"/>
    </source>
</evidence>
<organism evidence="6 7">
    <name type="scientific">Paenibacillus residui</name>
    <dbReference type="NCBI Taxonomy" id="629724"/>
    <lineage>
        <taxon>Bacteria</taxon>
        <taxon>Bacillati</taxon>
        <taxon>Bacillota</taxon>
        <taxon>Bacilli</taxon>
        <taxon>Bacillales</taxon>
        <taxon>Paenibacillaceae</taxon>
        <taxon>Paenibacillus</taxon>
    </lineage>
</organism>
<keyword evidence="4" id="KW-0472">Membrane</keyword>
<evidence type="ECO:0000256" key="1">
    <source>
        <dbReference type="ARBA" id="ARBA00008987"/>
    </source>
</evidence>
<gene>
    <name evidence="6" type="ORF">ACFQ03_12515</name>
</gene>
<evidence type="ECO:0000313" key="6">
    <source>
        <dbReference type="EMBL" id="MFD0869976.1"/>
    </source>
</evidence>
<dbReference type="CDD" id="cd02947">
    <property type="entry name" value="TRX_family"/>
    <property type="match status" value="1"/>
</dbReference>
<name>A0ABW3DBT0_9BACL</name>
<dbReference type="Pfam" id="PF00085">
    <property type="entry name" value="Thioredoxin"/>
    <property type="match status" value="1"/>
</dbReference>
<dbReference type="EMBL" id="JBHTIU010000039">
    <property type="protein sequence ID" value="MFD0869976.1"/>
    <property type="molecule type" value="Genomic_DNA"/>
</dbReference>
<dbReference type="Proteomes" id="UP001597120">
    <property type="component" value="Unassembled WGS sequence"/>
</dbReference>
<evidence type="ECO:0000256" key="3">
    <source>
        <dbReference type="ARBA" id="ARBA00023284"/>
    </source>
</evidence>
<evidence type="ECO:0000256" key="4">
    <source>
        <dbReference type="SAM" id="Phobius"/>
    </source>
</evidence>
<keyword evidence="3" id="KW-0676">Redox-active center</keyword>
<evidence type="ECO:0000259" key="5">
    <source>
        <dbReference type="Pfam" id="PF00085"/>
    </source>
</evidence>
<dbReference type="InterPro" id="IPR013766">
    <property type="entry name" value="Thioredoxin_domain"/>
</dbReference>
<keyword evidence="4" id="KW-0812">Transmembrane</keyword>
<reference evidence="7" key="1">
    <citation type="journal article" date="2019" name="Int. J. Syst. Evol. Microbiol.">
        <title>The Global Catalogue of Microorganisms (GCM) 10K type strain sequencing project: providing services to taxonomists for standard genome sequencing and annotation.</title>
        <authorList>
            <consortium name="The Broad Institute Genomics Platform"/>
            <consortium name="The Broad Institute Genome Sequencing Center for Infectious Disease"/>
            <person name="Wu L."/>
            <person name="Ma J."/>
        </authorList>
    </citation>
    <scope>NUCLEOTIDE SEQUENCE [LARGE SCALE GENOMIC DNA]</scope>
    <source>
        <strain evidence="7">CCUG 57263</strain>
    </source>
</reference>
<dbReference type="InterPro" id="IPR036249">
    <property type="entry name" value="Thioredoxin-like_sf"/>
</dbReference>
<dbReference type="RefSeq" id="WP_144937710.1">
    <property type="nucleotide sequence ID" value="NZ_JBHTIU010000039.1"/>
</dbReference>
<comment type="similarity">
    <text evidence="1">Belongs to the thioredoxin family.</text>
</comment>
<feature type="domain" description="Thioredoxin" evidence="5">
    <location>
        <begin position="64"/>
        <end position="155"/>
    </location>
</feature>
<dbReference type="PANTHER" id="PTHR45663">
    <property type="entry name" value="GEO12009P1"/>
    <property type="match status" value="1"/>
</dbReference>
<evidence type="ECO:0000313" key="7">
    <source>
        <dbReference type="Proteomes" id="UP001597120"/>
    </source>
</evidence>
<protein>
    <submittedName>
        <fullName evidence="6">Thioredoxin family protein</fullName>
    </submittedName>
</protein>
<keyword evidence="4" id="KW-1133">Transmembrane helix</keyword>
<dbReference type="Gene3D" id="3.40.30.10">
    <property type="entry name" value="Glutaredoxin"/>
    <property type="match status" value="1"/>
</dbReference>
<keyword evidence="2" id="KW-1015">Disulfide bond</keyword>
<dbReference type="PANTHER" id="PTHR45663:SF11">
    <property type="entry name" value="GEO12009P1"/>
    <property type="match status" value="1"/>
</dbReference>
<feature type="transmembrane region" description="Helical" evidence="4">
    <location>
        <begin position="6"/>
        <end position="26"/>
    </location>
</feature>
<sequence length="159" mass="18470">MKKLAIYLSIIVAVFVLLFVINKATVSSKDSKAKELYGVSASKLHPDTVKQLEDPNYQSIVLPEDLAKSVNNKESMFVYFFSPDCHFCQRVTPIVYPMSQDMGIELKQFNILEFRNYLSTYNIQSWPVLAYFKEGVEVDRIVGEVPQNEYKQFFEKYKQ</sequence>
<comment type="caution">
    <text evidence="6">The sequence shown here is derived from an EMBL/GenBank/DDBJ whole genome shotgun (WGS) entry which is preliminary data.</text>
</comment>
<keyword evidence="7" id="KW-1185">Reference proteome</keyword>